<dbReference type="SUPFAM" id="SSF53335">
    <property type="entry name" value="S-adenosyl-L-methionine-dependent methyltransferases"/>
    <property type="match status" value="1"/>
</dbReference>
<dbReference type="EMBL" id="UINC01220149">
    <property type="protein sequence ID" value="SVE47934.1"/>
    <property type="molecule type" value="Genomic_DNA"/>
</dbReference>
<evidence type="ECO:0000313" key="1">
    <source>
        <dbReference type="EMBL" id="SVE47934.1"/>
    </source>
</evidence>
<protein>
    <recommendedName>
        <fullName evidence="2">Methyltransferase type 11 domain-containing protein</fullName>
    </recommendedName>
</protein>
<sequence length="143" mass="16174">RVISQEAFLHVGDKEALFDNCQRVLTRGGRLTFTDWVASPRLSASERMLLSKGMAAIAIHQEDEYVSYLCASGLSGIEVEDLSVWWAGILRKRLEMYRETSQDTERLFGAARYRAFMSAYEIFVGVIEEGKLGGARFTAWRLA</sequence>
<organism evidence="1">
    <name type="scientific">marine metagenome</name>
    <dbReference type="NCBI Taxonomy" id="408172"/>
    <lineage>
        <taxon>unclassified sequences</taxon>
        <taxon>metagenomes</taxon>
        <taxon>ecological metagenomes</taxon>
    </lineage>
</organism>
<proteinExistence type="predicted"/>
<evidence type="ECO:0008006" key="2">
    <source>
        <dbReference type="Google" id="ProtNLM"/>
    </source>
</evidence>
<name>A0A383DUD9_9ZZZZ</name>
<dbReference type="Gene3D" id="3.40.50.150">
    <property type="entry name" value="Vaccinia Virus protein VP39"/>
    <property type="match status" value="1"/>
</dbReference>
<dbReference type="InterPro" id="IPR029063">
    <property type="entry name" value="SAM-dependent_MTases_sf"/>
</dbReference>
<feature type="non-terminal residue" evidence="1">
    <location>
        <position position="1"/>
    </location>
</feature>
<accession>A0A383DUD9</accession>
<reference evidence="1" key="1">
    <citation type="submission" date="2018-05" db="EMBL/GenBank/DDBJ databases">
        <authorList>
            <person name="Lanie J.A."/>
            <person name="Ng W.-L."/>
            <person name="Kazmierczak K.M."/>
            <person name="Andrzejewski T.M."/>
            <person name="Davidsen T.M."/>
            <person name="Wayne K.J."/>
            <person name="Tettelin H."/>
            <person name="Glass J.I."/>
            <person name="Rusch D."/>
            <person name="Podicherti R."/>
            <person name="Tsui H.-C.T."/>
            <person name="Winkler M.E."/>
        </authorList>
    </citation>
    <scope>NUCLEOTIDE SEQUENCE</scope>
</reference>
<gene>
    <name evidence="1" type="ORF">METZ01_LOCUS500788</name>
</gene>
<dbReference type="AlphaFoldDB" id="A0A383DUD9"/>